<dbReference type="EMBL" id="JADBGQ010000001">
    <property type="protein sequence ID" value="KAG5415045.1"/>
    <property type="molecule type" value="Genomic_DNA"/>
</dbReference>
<name>A0ABQ7NY72_BRACM</name>
<gene>
    <name evidence="1" type="primary">A01p026900.1_BraROA</name>
    <name evidence="1" type="ORF">IGI04_002612</name>
</gene>
<evidence type="ECO:0000313" key="2">
    <source>
        <dbReference type="Proteomes" id="UP000823674"/>
    </source>
</evidence>
<evidence type="ECO:0000313" key="1">
    <source>
        <dbReference type="EMBL" id="KAG5415045.1"/>
    </source>
</evidence>
<accession>A0ABQ7NY72</accession>
<comment type="caution">
    <text evidence="1">The sequence shown here is derived from an EMBL/GenBank/DDBJ whole genome shotgun (WGS) entry which is preliminary data.</text>
</comment>
<protein>
    <submittedName>
        <fullName evidence="1">Uncharacterized protein</fullName>
    </submittedName>
</protein>
<keyword evidence="2" id="KW-1185">Reference proteome</keyword>
<reference evidence="1 2" key="1">
    <citation type="submission" date="2021-03" db="EMBL/GenBank/DDBJ databases">
        <authorList>
            <person name="King G.J."/>
            <person name="Bancroft I."/>
            <person name="Baten A."/>
            <person name="Bloomfield J."/>
            <person name="Borpatragohain P."/>
            <person name="He Z."/>
            <person name="Irish N."/>
            <person name="Irwin J."/>
            <person name="Liu K."/>
            <person name="Mauleon R.P."/>
            <person name="Moore J."/>
            <person name="Morris R."/>
            <person name="Ostergaard L."/>
            <person name="Wang B."/>
            <person name="Wells R."/>
        </authorList>
    </citation>
    <scope>NUCLEOTIDE SEQUENCE [LARGE SCALE GENOMIC DNA]</scope>
    <source>
        <strain evidence="1">R-o-18</strain>
        <tissue evidence="1">Leaf</tissue>
    </source>
</reference>
<dbReference type="Proteomes" id="UP000823674">
    <property type="component" value="Chromosome A01"/>
</dbReference>
<organism evidence="1 2">
    <name type="scientific">Brassica rapa subsp. trilocularis</name>
    <dbReference type="NCBI Taxonomy" id="1813537"/>
    <lineage>
        <taxon>Eukaryota</taxon>
        <taxon>Viridiplantae</taxon>
        <taxon>Streptophyta</taxon>
        <taxon>Embryophyta</taxon>
        <taxon>Tracheophyta</taxon>
        <taxon>Spermatophyta</taxon>
        <taxon>Magnoliopsida</taxon>
        <taxon>eudicotyledons</taxon>
        <taxon>Gunneridae</taxon>
        <taxon>Pentapetalae</taxon>
        <taxon>rosids</taxon>
        <taxon>malvids</taxon>
        <taxon>Brassicales</taxon>
        <taxon>Brassicaceae</taxon>
        <taxon>Brassiceae</taxon>
        <taxon>Brassica</taxon>
    </lineage>
</organism>
<sequence length="112" mass="12385">MQIWVCVWTARKSLVSVRSRRDLAVVGWRQSVWLVCAEVSSGLRLQILVRVSRVGISYGSDRVLVSQSVRGGLIGKASFPCGVWLELLLREAAISRGMGVRSGGYRMASYVQ</sequence>
<proteinExistence type="predicted"/>